<evidence type="ECO:0000313" key="3">
    <source>
        <dbReference type="Proteomes" id="UP000006671"/>
    </source>
</evidence>
<feature type="transmembrane region" description="Helical" evidence="1">
    <location>
        <begin position="12"/>
        <end position="31"/>
    </location>
</feature>
<dbReference type="VEuPathDB" id="AmoebaDB:NAEGRDRAFT_80544"/>
<dbReference type="RefSeq" id="XP_002674818.1">
    <property type="nucleotide sequence ID" value="XM_002674772.1"/>
</dbReference>
<accession>D2VMJ4</accession>
<dbReference type="AlphaFoldDB" id="D2VMJ4"/>
<keyword evidence="1" id="KW-1133">Transmembrane helix</keyword>
<evidence type="ECO:0000256" key="1">
    <source>
        <dbReference type="SAM" id="Phobius"/>
    </source>
</evidence>
<name>D2VMJ4_NAEGR</name>
<proteinExistence type="predicted"/>
<dbReference type="InParanoid" id="D2VMJ4"/>
<organism evidence="3">
    <name type="scientific">Naegleria gruberi</name>
    <name type="common">Amoeba</name>
    <dbReference type="NCBI Taxonomy" id="5762"/>
    <lineage>
        <taxon>Eukaryota</taxon>
        <taxon>Discoba</taxon>
        <taxon>Heterolobosea</taxon>
        <taxon>Tetramitia</taxon>
        <taxon>Eutetramitia</taxon>
        <taxon>Vahlkampfiidae</taxon>
        <taxon>Naegleria</taxon>
    </lineage>
</organism>
<sequence length="216" mass="24114">MSQKQTITSSLLLSLLVINSLLIISISSLPVNQTHHYVQDYVFDHPSCSLDSLAQVTLLPAALSSTNAACVNAGRYYQKTYCDGDVGIVESHCDDTCNKCEKVNKLEAVPCTSNSKGGSSFQFCGKLAVTAFPKLLWVLEYEQSDVDCELKDKMFRISGLTIDKCEQEVSNHGWYRTCNQTHYSIKEYSGEKCGKLYRAYNGKTNFCEDKTSYECV</sequence>
<protein>
    <submittedName>
        <fullName evidence="2">Uncharacterized protein</fullName>
    </submittedName>
</protein>
<reference evidence="2 3" key="1">
    <citation type="journal article" date="2010" name="Cell">
        <title>The genome of Naegleria gruberi illuminates early eukaryotic versatility.</title>
        <authorList>
            <person name="Fritz-Laylin L.K."/>
            <person name="Prochnik S.E."/>
            <person name="Ginger M.L."/>
            <person name="Dacks J.B."/>
            <person name="Carpenter M.L."/>
            <person name="Field M.C."/>
            <person name="Kuo A."/>
            <person name="Paredez A."/>
            <person name="Chapman J."/>
            <person name="Pham J."/>
            <person name="Shu S."/>
            <person name="Neupane R."/>
            <person name="Cipriano M."/>
            <person name="Mancuso J."/>
            <person name="Tu H."/>
            <person name="Salamov A."/>
            <person name="Lindquist E."/>
            <person name="Shapiro H."/>
            <person name="Lucas S."/>
            <person name="Grigoriev I.V."/>
            <person name="Cande W.Z."/>
            <person name="Fulton C."/>
            <person name="Rokhsar D.S."/>
            <person name="Dawson S.C."/>
        </authorList>
    </citation>
    <scope>NUCLEOTIDE SEQUENCE [LARGE SCALE GENOMIC DNA]</scope>
    <source>
        <strain evidence="2 3">NEG-M</strain>
    </source>
</reference>
<keyword evidence="1" id="KW-0812">Transmembrane</keyword>
<dbReference type="Proteomes" id="UP000006671">
    <property type="component" value="Unassembled WGS sequence"/>
</dbReference>
<keyword evidence="3" id="KW-1185">Reference proteome</keyword>
<dbReference type="GeneID" id="8851657"/>
<keyword evidence="1" id="KW-0472">Membrane</keyword>
<evidence type="ECO:0000313" key="2">
    <source>
        <dbReference type="EMBL" id="EFC42074.1"/>
    </source>
</evidence>
<gene>
    <name evidence="2" type="ORF">NAEGRDRAFT_80544</name>
</gene>
<dbReference type="EMBL" id="GG738882">
    <property type="protein sequence ID" value="EFC42074.1"/>
    <property type="molecule type" value="Genomic_DNA"/>
</dbReference>
<dbReference type="KEGG" id="ngr:NAEGRDRAFT_80544"/>